<dbReference type="Proteomes" id="UP000298631">
    <property type="component" value="Plasmid unnamed1"/>
</dbReference>
<dbReference type="OrthoDB" id="7877296at2"/>
<accession>A0A4P8EK34</accession>
<keyword evidence="2" id="KW-1185">Reference proteome</keyword>
<protein>
    <submittedName>
        <fullName evidence="1">Uncharacterized protein</fullName>
    </submittedName>
</protein>
<sequence length="90" mass="10319">MAEMICGSQDPGSYFHYRSSTYLTEFFEDCDLSFGPVALSCRSKCSFKPPFVQKRPDFSNPMLSGVVADCRSRVWMPLSMQEVFQIAWNK</sequence>
<name>A0A4P8EK34_9RHOB</name>
<keyword evidence="1" id="KW-0614">Plasmid</keyword>
<dbReference type="EMBL" id="CP039965">
    <property type="protein sequence ID" value="QCO57359.1"/>
    <property type="molecule type" value="Genomic_DNA"/>
</dbReference>
<geneLocation type="plasmid" evidence="1 2">
    <name>unnamed1</name>
</geneLocation>
<evidence type="ECO:0000313" key="2">
    <source>
        <dbReference type="Proteomes" id="UP000298631"/>
    </source>
</evidence>
<dbReference type="AlphaFoldDB" id="A0A4P8EK34"/>
<reference evidence="1 2" key="1">
    <citation type="submission" date="2019-05" db="EMBL/GenBank/DDBJ databases">
        <title>Pseudorhodobacter turbinis sp. nov., isolated from the gut of the Korean turban shell.</title>
        <authorList>
            <person name="Jeong Y.-S."/>
            <person name="Kang W.-R."/>
            <person name="Bae J.-W."/>
        </authorList>
    </citation>
    <scope>NUCLEOTIDE SEQUENCE [LARGE SCALE GENOMIC DNA]</scope>
    <source>
        <strain evidence="1 2">S12M18</strain>
        <plasmid evidence="1 2">unnamed1</plasmid>
    </source>
</reference>
<evidence type="ECO:0000313" key="1">
    <source>
        <dbReference type="EMBL" id="QCO57359.1"/>
    </source>
</evidence>
<organism evidence="1 2">
    <name type="scientific">Pseudorhodobacter turbinis</name>
    <dbReference type="NCBI Taxonomy" id="2500533"/>
    <lineage>
        <taxon>Bacteria</taxon>
        <taxon>Pseudomonadati</taxon>
        <taxon>Pseudomonadota</taxon>
        <taxon>Alphaproteobacteria</taxon>
        <taxon>Rhodobacterales</taxon>
        <taxon>Paracoccaceae</taxon>
        <taxon>Pseudorhodobacter</taxon>
    </lineage>
</organism>
<proteinExistence type="predicted"/>
<gene>
    <name evidence="1" type="ORF">EOK75_16675</name>
</gene>
<dbReference type="KEGG" id="pseb:EOK75_16675"/>